<sequence>MADPDKPAGQPDEEEAERILRQVERDSQSIVFGGMPASAPADAGREASRDPVEEWGRRIGRGLAVIAAIAAVFWLVATLA</sequence>
<keyword evidence="3" id="KW-1185">Reference proteome</keyword>
<feature type="transmembrane region" description="Helical" evidence="1">
    <location>
        <begin position="59"/>
        <end position="77"/>
    </location>
</feature>
<gene>
    <name evidence="2" type="ORF">ACFSMZ_05930</name>
</gene>
<name>A0ABW5DFY3_9HYPH</name>
<reference evidence="3" key="1">
    <citation type="journal article" date="2019" name="Int. J. Syst. Evol. Microbiol.">
        <title>The Global Catalogue of Microorganisms (GCM) 10K type strain sequencing project: providing services to taxonomists for standard genome sequencing and annotation.</title>
        <authorList>
            <consortium name="The Broad Institute Genomics Platform"/>
            <consortium name="The Broad Institute Genome Sequencing Center for Infectious Disease"/>
            <person name="Wu L."/>
            <person name="Ma J."/>
        </authorList>
    </citation>
    <scope>NUCLEOTIDE SEQUENCE [LARGE SCALE GENOMIC DNA]</scope>
    <source>
        <strain evidence="3">KCTC 23707</strain>
    </source>
</reference>
<evidence type="ECO:0000256" key="1">
    <source>
        <dbReference type="SAM" id="Phobius"/>
    </source>
</evidence>
<protein>
    <submittedName>
        <fullName evidence="2">Uncharacterized protein</fullName>
    </submittedName>
</protein>
<keyword evidence="1" id="KW-1133">Transmembrane helix</keyword>
<evidence type="ECO:0000313" key="3">
    <source>
        <dbReference type="Proteomes" id="UP001597373"/>
    </source>
</evidence>
<keyword evidence="1" id="KW-0812">Transmembrane</keyword>
<dbReference type="Proteomes" id="UP001597373">
    <property type="component" value="Unassembled WGS sequence"/>
</dbReference>
<accession>A0ABW5DFY3</accession>
<dbReference type="RefSeq" id="WP_345098684.1">
    <property type="nucleotide sequence ID" value="NZ_BAABGS010000018.1"/>
</dbReference>
<evidence type="ECO:0000313" key="2">
    <source>
        <dbReference type="EMBL" id="MFD2259299.1"/>
    </source>
</evidence>
<proteinExistence type="predicted"/>
<keyword evidence="1" id="KW-0472">Membrane</keyword>
<organism evidence="2 3">
    <name type="scientific">Chelativorans composti</name>
    <dbReference type="NCBI Taxonomy" id="768533"/>
    <lineage>
        <taxon>Bacteria</taxon>
        <taxon>Pseudomonadati</taxon>
        <taxon>Pseudomonadota</taxon>
        <taxon>Alphaproteobacteria</taxon>
        <taxon>Hyphomicrobiales</taxon>
        <taxon>Phyllobacteriaceae</taxon>
        <taxon>Chelativorans</taxon>
    </lineage>
</organism>
<comment type="caution">
    <text evidence="2">The sequence shown here is derived from an EMBL/GenBank/DDBJ whole genome shotgun (WGS) entry which is preliminary data.</text>
</comment>
<dbReference type="EMBL" id="JBHUIR010000020">
    <property type="protein sequence ID" value="MFD2259299.1"/>
    <property type="molecule type" value="Genomic_DNA"/>
</dbReference>